<reference evidence="2 3" key="1">
    <citation type="journal article" date="2021" name="J. Hered.">
        <title>A chromosome-level genome assembly of the parasitoid wasp, Cotesia glomerata (Hymenoptera: Braconidae).</title>
        <authorList>
            <person name="Pinto B.J."/>
            <person name="Weis J.J."/>
            <person name="Gamble T."/>
            <person name="Ode P.J."/>
            <person name="Paul R."/>
            <person name="Zaspel J.M."/>
        </authorList>
    </citation>
    <scope>NUCLEOTIDE SEQUENCE [LARGE SCALE GENOMIC DNA]</scope>
    <source>
        <strain evidence="2">CgM1</strain>
    </source>
</reference>
<feature type="region of interest" description="Disordered" evidence="1">
    <location>
        <begin position="17"/>
        <end position="40"/>
    </location>
</feature>
<comment type="caution">
    <text evidence="2">The sequence shown here is derived from an EMBL/GenBank/DDBJ whole genome shotgun (WGS) entry which is preliminary data.</text>
</comment>
<accession>A0AAV7HTV0</accession>
<evidence type="ECO:0000313" key="2">
    <source>
        <dbReference type="EMBL" id="KAH0534548.1"/>
    </source>
</evidence>
<name>A0AAV7HTV0_COTGL</name>
<dbReference type="AlphaFoldDB" id="A0AAV7HTV0"/>
<keyword evidence="3" id="KW-1185">Reference proteome</keyword>
<sequence length="348" mass="40816">MDIRTYFCRELKNCQSPLTNNFQNPSTNNSQSPSTNNSEVLNEDHLAERSLESTEGLVTIKKENVGVDEEDSDSGAIVIKPEALFKEKSEEDSKLNRNPEEKINFDKNDTKSFINDEEVPESILKTRRETILNNILSAFKFKKPTSTTAVNNLIMGSKNLDNYLEKKVGLGNWTADMIDREEIINLCDTSFILLQFYAADKDIDYKNTVKNVIDKIRNKMDDLEFDKMASWFYWTDFACRFVILLLAYEFLVSYESGNLVYRELINQLIPTAKPDEWKEMDYKRIIHFLGPKLVINYYYESDLYGYDDFDKIFRILKNKFEEVESKNLKSEVYNYDLLFQIYKCFDLN</sequence>
<organism evidence="2 3">
    <name type="scientific">Cotesia glomerata</name>
    <name type="common">Lepidopteran parasitic wasp</name>
    <name type="synonym">Apanteles glomeratus</name>
    <dbReference type="NCBI Taxonomy" id="32391"/>
    <lineage>
        <taxon>Eukaryota</taxon>
        <taxon>Metazoa</taxon>
        <taxon>Ecdysozoa</taxon>
        <taxon>Arthropoda</taxon>
        <taxon>Hexapoda</taxon>
        <taxon>Insecta</taxon>
        <taxon>Pterygota</taxon>
        <taxon>Neoptera</taxon>
        <taxon>Endopterygota</taxon>
        <taxon>Hymenoptera</taxon>
        <taxon>Apocrita</taxon>
        <taxon>Ichneumonoidea</taxon>
        <taxon>Braconidae</taxon>
        <taxon>Microgastrinae</taxon>
        <taxon>Cotesia</taxon>
    </lineage>
</organism>
<gene>
    <name evidence="2" type="ORF">KQX54_005144</name>
</gene>
<proteinExistence type="predicted"/>
<feature type="compositionally biased region" description="Low complexity" evidence="1">
    <location>
        <begin position="19"/>
        <end position="38"/>
    </location>
</feature>
<protein>
    <submittedName>
        <fullName evidence="2">Uncharacterized protein</fullName>
    </submittedName>
</protein>
<dbReference type="Proteomes" id="UP000826195">
    <property type="component" value="Unassembled WGS sequence"/>
</dbReference>
<dbReference type="EMBL" id="JAHXZJ010002982">
    <property type="protein sequence ID" value="KAH0534548.1"/>
    <property type="molecule type" value="Genomic_DNA"/>
</dbReference>
<evidence type="ECO:0000313" key="3">
    <source>
        <dbReference type="Proteomes" id="UP000826195"/>
    </source>
</evidence>
<evidence type="ECO:0000256" key="1">
    <source>
        <dbReference type="SAM" id="MobiDB-lite"/>
    </source>
</evidence>